<proteinExistence type="predicted"/>
<organism evidence="3 4">
    <name type="scientific">Solanum bulbocastanum</name>
    <name type="common">Wild potato</name>
    <dbReference type="NCBI Taxonomy" id="147425"/>
    <lineage>
        <taxon>Eukaryota</taxon>
        <taxon>Viridiplantae</taxon>
        <taxon>Streptophyta</taxon>
        <taxon>Embryophyta</taxon>
        <taxon>Tracheophyta</taxon>
        <taxon>Spermatophyta</taxon>
        <taxon>Magnoliopsida</taxon>
        <taxon>eudicotyledons</taxon>
        <taxon>Gunneridae</taxon>
        <taxon>Pentapetalae</taxon>
        <taxon>asterids</taxon>
        <taxon>lamiids</taxon>
        <taxon>Solanales</taxon>
        <taxon>Solanaceae</taxon>
        <taxon>Solanoideae</taxon>
        <taxon>Solaneae</taxon>
        <taxon>Solanum</taxon>
    </lineage>
</organism>
<feature type="region of interest" description="Disordered" evidence="1">
    <location>
        <begin position="57"/>
        <end position="103"/>
    </location>
</feature>
<evidence type="ECO:0000256" key="1">
    <source>
        <dbReference type="SAM" id="MobiDB-lite"/>
    </source>
</evidence>
<evidence type="ECO:0000313" key="4">
    <source>
        <dbReference type="Proteomes" id="UP001371456"/>
    </source>
</evidence>
<evidence type="ECO:0000313" key="3">
    <source>
        <dbReference type="EMBL" id="KAK6796426.1"/>
    </source>
</evidence>
<keyword evidence="4" id="KW-1185">Reference proteome</keyword>
<dbReference type="PANTHER" id="PTHR33179:SF70">
    <property type="entry name" value="VQ DOMAIN-CONTAINING PROTEIN"/>
    <property type="match status" value="1"/>
</dbReference>
<feature type="domain" description="VQ" evidence="2">
    <location>
        <begin position="102"/>
        <end position="124"/>
    </location>
</feature>
<dbReference type="InterPro" id="IPR039609">
    <property type="entry name" value="VQ_15/22"/>
</dbReference>
<accession>A0AAN8U3M1</accession>
<feature type="compositionally biased region" description="Basic residues" evidence="1">
    <location>
        <begin position="90"/>
        <end position="99"/>
    </location>
</feature>
<gene>
    <name evidence="3" type="ORF">RDI58_004127</name>
</gene>
<sequence>MNNNMTIPTSPTYQWMDDIQMPYNYQQTQFEEANNTPYENFSHQLDSTIMTTTSPPNYMTTTYPSSHHDNQYSNLSPDNSCGDPKSASKPVRRRSRASKKTPTTLVNASISNFRAVVQQYTGCHTCPINNQKGPINLSFGSQADHESSSIGGDASKYGYYYNNNNNNSQEMNGTTTPAGYSNSGTNMFDVEGYGCD</sequence>
<protein>
    <recommendedName>
        <fullName evidence="2">VQ domain-containing protein</fullName>
    </recommendedName>
</protein>
<name>A0AAN8U3M1_SOLBU</name>
<dbReference type="PANTHER" id="PTHR33179">
    <property type="entry name" value="VQ MOTIF-CONTAINING PROTEIN"/>
    <property type="match status" value="1"/>
</dbReference>
<dbReference type="AlphaFoldDB" id="A0AAN8U3M1"/>
<comment type="caution">
    <text evidence="3">The sequence shown here is derived from an EMBL/GenBank/DDBJ whole genome shotgun (WGS) entry which is preliminary data.</text>
</comment>
<dbReference type="InterPro" id="IPR008889">
    <property type="entry name" value="VQ"/>
</dbReference>
<reference evidence="3 4" key="1">
    <citation type="submission" date="2024-02" db="EMBL/GenBank/DDBJ databases">
        <title>de novo genome assembly of Solanum bulbocastanum strain 11H21.</title>
        <authorList>
            <person name="Hosaka A.J."/>
        </authorList>
    </citation>
    <scope>NUCLEOTIDE SEQUENCE [LARGE SCALE GENOMIC DNA]</scope>
    <source>
        <tissue evidence="3">Young leaves</tissue>
    </source>
</reference>
<dbReference type="Pfam" id="PF05678">
    <property type="entry name" value="VQ"/>
    <property type="match status" value="1"/>
</dbReference>
<dbReference type="EMBL" id="JBANQN010000002">
    <property type="protein sequence ID" value="KAK6796426.1"/>
    <property type="molecule type" value="Genomic_DNA"/>
</dbReference>
<dbReference type="Proteomes" id="UP001371456">
    <property type="component" value="Unassembled WGS sequence"/>
</dbReference>
<evidence type="ECO:0000259" key="2">
    <source>
        <dbReference type="Pfam" id="PF05678"/>
    </source>
</evidence>